<proteinExistence type="predicted"/>
<dbReference type="EMBL" id="JAIWWW010000024">
    <property type="protein sequence ID" value="MCA4523871.1"/>
    <property type="molecule type" value="Genomic_DNA"/>
</dbReference>
<dbReference type="SUPFAM" id="SSF53756">
    <property type="entry name" value="UDP-Glycosyltransferase/glycogen phosphorylase"/>
    <property type="match status" value="1"/>
</dbReference>
<accession>A0A412JHA4</accession>
<evidence type="ECO:0000313" key="2">
    <source>
        <dbReference type="EMBL" id="KAB6147613.1"/>
    </source>
</evidence>
<gene>
    <name evidence="2" type="ORF">GA398_11155</name>
    <name evidence="3" type="ORF">LDZ35_11685</name>
</gene>
<dbReference type="GO" id="GO:0016758">
    <property type="term" value="F:hexosyltransferase activity"/>
    <property type="evidence" value="ECO:0007669"/>
    <property type="project" value="InterPro"/>
</dbReference>
<dbReference type="Proteomes" id="UP000434604">
    <property type="component" value="Unassembled WGS sequence"/>
</dbReference>
<name>A0A412JHA4_9BACE</name>
<organism evidence="2 4">
    <name type="scientific">Bacteroides xylanisolvens</name>
    <dbReference type="NCBI Taxonomy" id="371601"/>
    <lineage>
        <taxon>Bacteria</taxon>
        <taxon>Pseudomonadati</taxon>
        <taxon>Bacteroidota</taxon>
        <taxon>Bacteroidia</taxon>
        <taxon>Bacteroidales</taxon>
        <taxon>Bacteroidaceae</taxon>
        <taxon>Bacteroides</taxon>
    </lineage>
</organism>
<evidence type="ECO:0000313" key="4">
    <source>
        <dbReference type="Proteomes" id="UP000434604"/>
    </source>
</evidence>
<reference evidence="3" key="2">
    <citation type="submission" date="2023-08" db="EMBL/GenBank/DDBJ databases">
        <title>Mucin Metabolism Genes Underlie the Key Renovations of Bacteroides xylanisolvens Genomes in Captive Great Apes.</title>
        <authorList>
            <person name="Nishida A.H."/>
        </authorList>
    </citation>
    <scope>NUCLEOTIDE SEQUENCE</scope>
    <source>
        <strain evidence="3">P19.10B</strain>
    </source>
</reference>
<feature type="domain" description="Glycosyl transferase family 28 C-terminal" evidence="1">
    <location>
        <begin position="47"/>
        <end position="116"/>
    </location>
</feature>
<dbReference type="EMBL" id="WDED01000014">
    <property type="protein sequence ID" value="KAB6147613.1"/>
    <property type="molecule type" value="Genomic_DNA"/>
</dbReference>
<dbReference type="Gene3D" id="3.40.50.2000">
    <property type="entry name" value="Glycogen Phosphorylase B"/>
    <property type="match status" value="1"/>
</dbReference>
<dbReference type="InterPro" id="IPR007235">
    <property type="entry name" value="Glyco_trans_28_C"/>
</dbReference>
<comment type="caution">
    <text evidence="2">The sequence shown here is derived from an EMBL/GenBank/DDBJ whole genome shotgun (WGS) entry which is preliminary data.</text>
</comment>
<evidence type="ECO:0000313" key="3">
    <source>
        <dbReference type="EMBL" id="MCA4523871.1"/>
    </source>
</evidence>
<reference evidence="2 4" key="1">
    <citation type="journal article" date="2019" name="Nat. Med.">
        <title>A library of human gut bacterial isolates paired with longitudinal multiomics data enables mechanistic microbiome research.</title>
        <authorList>
            <person name="Poyet M."/>
            <person name="Groussin M."/>
            <person name="Gibbons S.M."/>
            <person name="Avila-Pacheco J."/>
            <person name="Jiang X."/>
            <person name="Kearney S.M."/>
            <person name="Perrotta A.R."/>
            <person name="Berdy B."/>
            <person name="Zhao S."/>
            <person name="Lieberman T.D."/>
            <person name="Swanson P.K."/>
            <person name="Smith M."/>
            <person name="Roesemann S."/>
            <person name="Alexander J.E."/>
            <person name="Rich S.A."/>
            <person name="Livny J."/>
            <person name="Vlamakis H."/>
            <person name="Clish C."/>
            <person name="Bullock K."/>
            <person name="Deik A."/>
            <person name="Scott J."/>
            <person name="Pierce K.A."/>
            <person name="Xavier R.J."/>
            <person name="Alm E.J."/>
        </authorList>
    </citation>
    <scope>NUCLEOTIDE SEQUENCE [LARGE SCALE GENOMIC DNA]</scope>
    <source>
        <strain evidence="2 4">BIOML-A58</strain>
    </source>
</reference>
<dbReference type="AlphaFoldDB" id="A0A412JHA4"/>
<dbReference type="Pfam" id="PF04101">
    <property type="entry name" value="Glyco_tran_28_C"/>
    <property type="match status" value="1"/>
</dbReference>
<dbReference type="Proteomes" id="UP001197958">
    <property type="component" value="Unassembled WGS sequence"/>
</dbReference>
<evidence type="ECO:0000259" key="1">
    <source>
        <dbReference type="Pfam" id="PF04101"/>
    </source>
</evidence>
<dbReference type="RefSeq" id="WP_032851123.1">
    <property type="nucleotide sequence ID" value="NZ_JAIWWK010000024.1"/>
</dbReference>
<protein>
    <submittedName>
        <fullName evidence="2">Exopolysaccharide biosynthesis protein</fullName>
    </submittedName>
</protein>
<sequence length="160" mass="18461">MKVKLFVPLGTQKFPFGRLIKALNQLVDEGKYSKDEIVMQSTVYPMKPKFLHMEMIPADEFNCLLKEAEVVITHSGVNSIITCMQLKKPLVVVPRRCKYGEHVDDHQMEIANLMKEKYDVIMLEDMNALEASIELAKTHKYKPWLSHRTALIEAVKEMIV</sequence>